<sequence length="338" mass="39085">MSVLLLASCGAGRSSDNDAPFFQMRGIVLAWDDISDPVTIDWLSIMHENGLNTISVFGKDYTSEEYLAFKQKCIDEGFDFEYEEHAMSWLLPRDLFETYPEYFRMDKNGVRQPDGNGCPSSEEGLEVIMSNVRAFAQKHTPTNHKYYTWLYDGGDICHCEKCKGYNASDQGLIFENHIIKALREYDPEATLAHLAYSNTTPAPSVVKPEEGIFLEFAPFYRRWDKPLSDRDAIRDGEYWTHGDYLDMLEANLKVFPAETAQVLEYWLDVSQRSGWKKPQVKLDWHKDVYLDDLKTYASYGIKNITCYGAWIDPYYVKTYKDLTCVTDYCQGLLNYKPE</sequence>
<reference evidence="1" key="1">
    <citation type="submission" date="2020-10" db="EMBL/GenBank/DDBJ databases">
        <authorList>
            <person name="Gilroy R."/>
        </authorList>
    </citation>
    <scope>NUCLEOTIDE SEQUENCE</scope>
    <source>
        <strain evidence="1">G3-8215</strain>
    </source>
</reference>
<organism evidence="1 2">
    <name type="scientific">Candidatus Cryptobacteroides avicola</name>
    <dbReference type="NCBI Taxonomy" id="2840757"/>
    <lineage>
        <taxon>Bacteria</taxon>
        <taxon>Pseudomonadati</taxon>
        <taxon>Bacteroidota</taxon>
        <taxon>Bacteroidia</taxon>
        <taxon>Bacteroidales</taxon>
        <taxon>Candidatus Cryptobacteroides</taxon>
    </lineage>
</organism>
<evidence type="ECO:0000313" key="2">
    <source>
        <dbReference type="Proteomes" id="UP000725002"/>
    </source>
</evidence>
<dbReference type="AlphaFoldDB" id="A0A940DQZ0"/>
<dbReference type="InterPro" id="IPR032287">
    <property type="entry name" value="DUF4838"/>
</dbReference>
<accession>A0A940DQZ0</accession>
<dbReference type="Proteomes" id="UP000725002">
    <property type="component" value="Unassembled WGS sequence"/>
</dbReference>
<dbReference type="Pfam" id="PF16126">
    <property type="entry name" value="DUF4838"/>
    <property type="match status" value="1"/>
</dbReference>
<dbReference type="PANTHER" id="PTHR47406">
    <property type="entry name" value="COAGULATION FACTOR 5/8 TYPE, C-TERMINAL"/>
    <property type="match status" value="1"/>
</dbReference>
<name>A0A940DQZ0_9BACT</name>
<proteinExistence type="predicted"/>
<reference evidence="1" key="2">
    <citation type="journal article" date="2021" name="PeerJ">
        <title>Extensive microbial diversity within the chicken gut microbiome revealed by metagenomics and culture.</title>
        <authorList>
            <person name="Gilroy R."/>
            <person name="Ravi A."/>
            <person name="Getino M."/>
            <person name="Pursley I."/>
            <person name="Horton D.L."/>
            <person name="Alikhan N.F."/>
            <person name="Baker D."/>
            <person name="Gharbi K."/>
            <person name="Hall N."/>
            <person name="Watson M."/>
            <person name="Adriaenssens E.M."/>
            <person name="Foster-Nyarko E."/>
            <person name="Jarju S."/>
            <person name="Secka A."/>
            <person name="Antonio M."/>
            <person name="Oren A."/>
            <person name="Chaudhuri R.R."/>
            <person name="La Ragione R."/>
            <person name="Hildebrand F."/>
            <person name="Pallen M.J."/>
        </authorList>
    </citation>
    <scope>NUCLEOTIDE SEQUENCE</scope>
    <source>
        <strain evidence="1">G3-8215</strain>
    </source>
</reference>
<protein>
    <submittedName>
        <fullName evidence="1">DUF4838 domain-containing protein</fullName>
    </submittedName>
</protein>
<dbReference type="PANTHER" id="PTHR47406:SF2">
    <property type="entry name" value="ALPHA GLUCURONIDASE N-TERMINAL DOMAIN-CONTAINING PROTEIN"/>
    <property type="match status" value="1"/>
</dbReference>
<evidence type="ECO:0000313" key="1">
    <source>
        <dbReference type="EMBL" id="MBO8483077.1"/>
    </source>
</evidence>
<gene>
    <name evidence="1" type="ORF">IAB75_03035</name>
</gene>
<dbReference type="EMBL" id="JADILV010000021">
    <property type="protein sequence ID" value="MBO8483077.1"/>
    <property type="molecule type" value="Genomic_DNA"/>
</dbReference>
<comment type="caution">
    <text evidence="1">The sequence shown here is derived from an EMBL/GenBank/DDBJ whole genome shotgun (WGS) entry which is preliminary data.</text>
</comment>